<accession>A0A931ML09</accession>
<evidence type="ECO:0000313" key="3">
    <source>
        <dbReference type="Proteomes" id="UP000617634"/>
    </source>
</evidence>
<comment type="caution">
    <text evidence="2">The sequence shown here is derived from an EMBL/GenBank/DDBJ whole genome shotgun (WGS) entry which is preliminary data.</text>
</comment>
<keyword evidence="1" id="KW-0812">Transmembrane</keyword>
<dbReference type="Proteomes" id="UP000617634">
    <property type="component" value="Unassembled WGS sequence"/>
</dbReference>
<feature type="transmembrane region" description="Helical" evidence="1">
    <location>
        <begin position="137"/>
        <end position="156"/>
    </location>
</feature>
<protein>
    <recommendedName>
        <fullName evidence="4">Lysoplasmalogenase</fullName>
    </recommendedName>
</protein>
<keyword evidence="1" id="KW-1133">Transmembrane helix</keyword>
<evidence type="ECO:0008006" key="4">
    <source>
        <dbReference type="Google" id="ProtNLM"/>
    </source>
</evidence>
<keyword evidence="3" id="KW-1185">Reference proteome</keyword>
<reference evidence="2" key="1">
    <citation type="submission" date="2020-11" db="EMBL/GenBank/DDBJ databases">
        <title>Novosphingobium aureum sp. nov., a marine bacterium isolated from sediment of a salt flat.</title>
        <authorList>
            <person name="Yoo Y."/>
            <person name="Kim J.-J."/>
        </authorList>
    </citation>
    <scope>NUCLEOTIDE SEQUENCE</scope>
    <source>
        <strain evidence="2">YJ-S2-02</strain>
    </source>
</reference>
<dbReference type="RefSeq" id="WP_197163594.1">
    <property type="nucleotide sequence ID" value="NZ_JADZGI010000001.1"/>
</dbReference>
<name>A0A931ML09_9SPHN</name>
<feature type="transmembrane region" description="Helical" evidence="1">
    <location>
        <begin position="84"/>
        <end position="102"/>
    </location>
</feature>
<gene>
    <name evidence="2" type="ORF">I5E68_10580</name>
</gene>
<organism evidence="2 3">
    <name type="scientific">Novosphingobium aureum</name>
    <dbReference type="NCBI Taxonomy" id="2792964"/>
    <lineage>
        <taxon>Bacteria</taxon>
        <taxon>Pseudomonadati</taxon>
        <taxon>Pseudomonadota</taxon>
        <taxon>Alphaproteobacteria</taxon>
        <taxon>Sphingomonadales</taxon>
        <taxon>Sphingomonadaceae</taxon>
        <taxon>Novosphingobium</taxon>
    </lineage>
</organism>
<dbReference type="EMBL" id="JADZGI010000001">
    <property type="protein sequence ID" value="MBH0113393.1"/>
    <property type="molecule type" value="Genomic_DNA"/>
</dbReference>
<feature type="transmembrane region" description="Helical" evidence="1">
    <location>
        <begin position="34"/>
        <end position="54"/>
    </location>
</feature>
<proteinExistence type="predicted"/>
<feature type="transmembrane region" description="Helical" evidence="1">
    <location>
        <begin position="61"/>
        <end position="78"/>
    </location>
</feature>
<feature type="transmembrane region" description="Helical" evidence="1">
    <location>
        <begin position="163"/>
        <end position="183"/>
    </location>
</feature>
<evidence type="ECO:0000256" key="1">
    <source>
        <dbReference type="SAM" id="Phobius"/>
    </source>
</evidence>
<sequence length="227" mass="23840">MPRRALIERRPWMLASMAAAIALAWAMLGQPAPGIQSMVLAFAALGLLAVYALLRHRGSDTRLLGLMLGLEGIGMALGEVYPGAARLVLMLGWLAGLSLFLSHRVPTPDMGRRIGAGALLILTPLLCWFAGDRAGESVPLFYGLALGALAGAAWMSSFPQARVGIGGVMLVFSSVIGIARGPAVGPDPASALAVWVLFYLGNLVLATGVTGELRRRVDHAAMDWSGR</sequence>
<feature type="transmembrane region" description="Helical" evidence="1">
    <location>
        <begin position="114"/>
        <end position="131"/>
    </location>
</feature>
<evidence type="ECO:0000313" key="2">
    <source>
        <dbReference type="EMBL" id="MBH0113393.1"/>
    </source>
</evidence>
<dbReference type="AlphaFoldDB" id="A0A931ML09"/>
<feature type="transmembrane region" description="Helical" evidence="1">
    <location>
        <begin position="189"/>
        <end position="209"/>
    </location>
</feature>
<keyword evidence="1" id="KW-0472">Membrane</keyword>
<feature type="transmembrane region" description="Helical" evidence="1">
    <location>
        <begin position="12"/>
        <end position="28"/>
    </location>
</feature>